<organism evidence="2 3">
    <name type="scientific">Pedobacter xixiisoli</name>
    <dbReference type="NCBI Taxonomy" id="1476464"/>
    <lineage>
        <taxon>Bacteria</taxon>
        <taxon>Pseudomonadati</taxon>
        <taxon>Bacteroidota</taxon>
        <taxon>Sphingobacteriia</taxon>
        <taxon>Sphingobacteriales</taxon>
        <taxon>Sphingobacteriaceae</taxon>
        <taxon>Pedobacter</taxon>
    </lineage>
</organism>
<proteinExistence type="predicted"/>
<keyword evidence="3" id="KW-1185">Reference proteome</keyword>
<dbReference type="AlphaFoldDB" id="A0A286AD22"/>
<keyword evidence="1" id="KW-0472">Membrane</keyword>
<feature type="transmembrane region" description="Helical" evidence="1">
    <location>
        <begin position="88"/>
        <end position="113"/>
    </location>
</feature>
<dbReference type="OrthoDB" id="850502at2"/>
<feature type="transmembrane region" description="Helical" evidence="1">
    <location>
        <begin position="45"/>
        <end position="68"/>
    </location>
</feature>
<name>A0A286AD22_9SPHI</name>
<evidence type="ECO:0000313" key="3">
    <source>
        <dbReference type="Proteomes" id="UP000219281"/>
    </source>
</evidence>
<dbReference type="Proteomes" id="UP000219281">
    <property type="component" value="Unassembled WGS sequence"/>
</dbReference>
<keyword evidence="1" id="KW-0812">Transmembrane</keyword>
<evidence type="ECO:0000256" key="1">
    <source>
        <dbReference type="SAM" id="Phobius"/>
    </source>
</evidence>
<dbReference type="RefSeq" id="WP_097133314.1">
    <property type="nucleotide sequence ID" value="NZ_OCMT01000004.1"/>
</dbReference>
<evidence type="ECO:0000313" key="2">
    <source>
        <dbReference type="EMBL" id="SOD19804.1"/>
    </source>
</evidence>
<sequence>MHFPTEVAVILVFLLLANLFPYKPKQTFFGGNFKVLQKEYAIWEALAIVPFFIFMAAIIYSFGSFFLWMNSSPEKSEDLIFSIVPNLYMWFVPATFLAFAVIIFPMTAIYRLILRDRYDEYLHYTNLKHGFDGMRIYRPIAWIFGLASIVSLFLMSDYKIEITEKQIVLNDFLTTEKKSYAFRQIKNIYYVENTISKDQKKISPYPHYYVKFIDGNYWNTMSSLNDDDQQNQIMKYLAQKSKNTIDTVSYIAD</sequence>
<reference evidence="3" key="1">
    <citation type="submission" date="2017-09" db="EMBL/GenBank/DDBJ databases">
        <authorList>
            <person name="Varghese N."/>
            <person name="Submissions S."/>
        </authorList>
    </citation>
    <scope>NUCLEOTIDE SEQUENCE [LARGE SCALE GENOMIC DNA]</scope>
    <source>
        <strain evidence="3">CGMCC 1.12803</strain>
    </source>
</reference>
<accession>A0A286AD22</accession>
<dbReference type="EMBL" id="OCMT01000004">
    <property type="protein sequence ID" value="SOD19804.1"/>
    <property type="molecule type" value="Genomic_DNA"/>
</dbReference>
<protein>
    <submittedName>
        <fullName evidence="2">Uncharacterized protein</fullName>
    </submittedName>
</protein>
<keyword evidence="1" id="KW-1133">Transmembrane helix</keyword>
<gene>
    <name evidence="2" type="ORF">SAMN06297358_3510</name>
</gene>
<feature type="transmembrane region" description="Helical" evidence="1">
    <location>
        <begin position="136"/>
        <end position="155"/>
    </location>
</feature>